<dbReference type="EMBL" id="WVBC01000030">
    <property type="protein sequence ID" value="NKT78477.1"/>
    <property type="molecule type" value="Genomic_DNA"/>
</dbReference>
<dbReference type="EMBL" id="WUXR01000003">
    <property type="protein sequence ID" value="MBM4565606.1"/>
    <property type="molecule type" value="Genomic_DNA"/>
</dbReference>
<evidence type="ECO:0000313" key="6">
    <source>
        <dbReference type="Proteomes" id="UP000808906"/>
    </source>
</evidence>
<evidence type="ECO:0000313" key="5">
    <source>
        <dbReference type="EMBL" id="NKW44761.1"/>
    </source>
</evidence>
<dbReference type="Proteomes" id="UP000808906">
    <property type="component" value="Unassembled WGS sequence"/>
</dbReference>
<dbReference type="PANTHER" id="PTHR30546">
    <property type="entry name" value="FLAVODOXIN-RELATED PROTEIN WRBA-RELATED"/>
    <property type="match status" value="1"/>
</dbReference>
<dbReference type="Gene3D" id="3.40.50.360">
    <property type="match status" value="1"/>
</dbReference>
<organism evidence="3 6">
    <name type="scientific">Rhodococcus hoagii</name>
    <name type="common">Corynebacterium equii</name>
    <dbReference type="NCBI Taxonomy" id="43767"/>
    <lineage>
        <taxon>Bacteria</taxon>
        <taxon>Bacillati</taxon>
        <taxon>Actinomycetota</taxon>
        <taxon>Actinomycetes</taxon>
        <taxon>Mycobacteriales</taxon>
        <taxon>Nocardiaceae</taxon>
        <taxon>Prescottella</taxon>
    </lineage>
</organism>
<dbReference type="NCBIfam" id="TIGR01755">
    <property type="entry name" value="flav_wrbA"/>
    <property type="match status" value="1"/>
</dbReference>
<dbReference type="InterPro" id="IPR029039">
    <property type="entry name" value="Flavoprotein-like_sf"/>
</dbReference>
<dbReference type="GO" id="GO:0003955">
    <property type="term" value="F:NAD(P)H dehydrogenase (quinone) activity"/>
    <property type="evidence" value="ECO:0007669"/>
    <property type="project" value="UniProtKB-EC"/>
</dbReference>
<dbReference type="PROSITE" id="PS50902">
    <property type="entry name" value="FLAVODOXIN_LIKE"/>
    <property type="match status" value="1"/>
</dbReference>
<protein>
    <submittedName>
        <fullName evidence="3">NAD(P)H:quinone oxidoreductase</fullName>
        <ecNumber evidence="3">1.6.5.2</ecNumber>
    </submittedName>
</protein>
<evidence type="ECO:0000256" key="1">
    <source>
        <dbReference type="ARBA" id="ARBA00006961"/>
    </source>
</evidence>
<dbReference type="Proteomes" id="UP000608063">
    <property type="component" value="Unassembled WGS sequence"/>
</dbReference>
<dbReference type="EC" id="1.6.5.2" evidence="3"/>
<dbReference type="Pfam" id="PF03358">
    <property type="entry name" value="FMN_red"/>
    <property type="match status" value="1"/>
</dbReference>
<dbReference type="EMBL" id="WVDC01000027">
    <property type="protein sequence ID" value="NKW44761.1"/>
    <property type="molecule type" value="Genomic_DNA"/>
</dbReference>
<dbReference type="GO" id="GO:0016020">
    <property type="term" value="C:membrane"/>
    <property type="evidence" value="ECO:0007669"/>
    <property type="project" value="TreeGrafter"/>
</dbReference>
<feature type="domain" description="Flavodoxin-like" evidence="2">
    <location>
        <begin position="4"/>
        <end position="187"/>
    </location>
</feature>
<evidence type="ECO:0000313" key="3">
    <source>
        <dbReference type="EMBL" id="MBM4565606.1"/>
    </source>
</evidence>
<comment type="similarity">
    <text evidence="1">Belongs to the WrbA family.</text>
</comment>
<dbReference type="FunFam" id="3.40.50.360:FF:000001">
    <property type="entry name" value="NAD(P)H dehydrogenase (Quinone) FQR1-like"/>
    <property type="match status" value="1"/>
</dbReference>
<keyword evidence="3" id="KW-0560">Oxidoreductase</keyword>
<dbReference type="SUPFAM" id="SSF52218">
    <property type="entry name" value="Flavoproteins"/>
    <property type="match status" value="1"/>
</dbReference>
<evidence type="ECO:0000313" key="4">
    <source>
        <dbReference type="EMBL" id="NKT78477.1"/>
    </source>
</evidence>
<dbReference type="InterPro" id="IPR010089">
    <property type="entry name" value="Flavoprotein_WrbA-like"/>
</dbReference>
<dbReference type="GO" id="GO:0010181">
    <property type="term" value="F:FMN binding"/>
    <property type="evidence" value="ECO:0007669"/>
    <property type="project" value="InterPro"/>
</dbReference>
<name>A0A9Q2SAU8_RHOHA</name>
<reference evidence="4" key="2">
    <citation type="journal article" date="2020" name="Environ. Microbiol.">
        <title>The novel and transferable erm(51) gene confers Macrolides, Lincosamides, and Streptogramins B (MLSB) resistance to clonal Rhodococcus equi in the environment.</title>
        <authorList>
            <person name="Huber L."/>
            <person name="Giguere S."/>
            <person name="Slovis N.M."/>
            <person name="Alvarez-Narvaez S."/>
            <person name="Hart K.A."/>
            <person name="Greiter M."/>
            <person name="Morris E.R.A."/>
            <person name="Cohen N.D."/>
        </authorList>
    </citation>
    <scope>NUCLEOTIDE SEQUENCE</scope>
    <source>
        <strain evidence="4">Lh_116_1</strain>
        <strain evidence="5">Lh_16_1</strain>
    </source>
</reference>
<dbReference type="AlphaFoldDB" id="A0A9Q2SAU8"/>
<dbReference type="RefSeq" id="WP_084846759.1">
    <property type="nucleotide sequence ID" value="NZ_CP095477.1"/>
</dbReference>
<accession>A0A9Q2SAU8</accession>
<gene>
    <name evidence="3" type="primary">wrbA</name>
    <name evidence="3" type="ORF">GS441_09190</name>
    <name evidence="4" type="ORF">GS882_10230</name>
    <name evidence="5" type="ORF">GS947_25195</name>
</gene>
<dbReference type="InterPro" id="IPR005025">
    <property type="entry name" value="FMN_Rdtase-like_dom"/>
</dbReference>
<evidence type="ECO:0000259" key="2">
    <source>
        <dbReference type="PROSITE" id="PS50902"/>
    </source>
</evidence>
<dbReference type="InterPro" id="IPR008254">
    <property type="entry name" value="Flavodoxin/NO_synth"/>
</dbReference>
<dbReference type="NCBIfam" id="NF002999">
    <property type="entry name" value="PRK03767.1"/>
    <property type="match status" value="1"/>
</dbReference>
<proteinExistence type="inferred from homology"/>
<comment type="caution">
    <text evidence="3">The sequence shown here is derived from an EMBL/GenBank/DDBJ whole genome shotgun (WGS) entry which is preliminary data.</text>
</comment>
<sequence>MTNLSVIYYSATGHGTTMAERVSRAAQSAGAEVRVRHIAETRDPESFATNPAWTANYLATKDLPAATGDDIVWADAVIFGSPTRFGSTASPFQAFMDSLGGLWAQGMLANKVYAAFTSSQTRHGGQETTLMALYTSLMHFGGILVPPGYTDPVKFADGNPYGVSHVTGPENREPLDDTTNAALDHLATRVVTIAAKLTGAPPPT</sequence>
<dbReference type="PANTHER" id="PTHR30546:SF23">
    <property type="entry name" value="FLAVOPROTEIN-LIKE PROTEIN YCP4-RELATED"/>
    <property type="match status" value="1"/>
</dbReference>
<reference evidence="3" key="1">
    <citation type="submission" date="2019-11" db="EMBL/GenBank/DDBJ databases">
        <title>Spread of Macrolides and rifampicin resistant Rhodococcus equi in clinical isolates in the USA.</title>
        <authorList>
            <person name="Alvarez-Narvaez S."/>
            <person name="Huber L."/>
            <person name="Cohen N.D."/>
            <person name="Slovis N."/>
            <person name="Greiter M."/>
            <person name="Giguere S."/>
            <person name="Hart K."/>
        </authorList>
    </citation>
    <scope>NUCLEOTIDE SEQUENCE</scope>
    <source>
        <strain evidence="3">Lh_17</strain>
    </source>
</reference>
<dbReference type="Proteomes" id="UP000603463">
    <property type="component" value="Unassembled WGS sequence"/>
</dbReference>